<evidence type="ECO:0000313" key="11">
    <source>
        <dbReference type="EMBL" id="KTD58301.1"/>
    </source>
</evidence>
<dbReference type="PANTHER" id="PTHR23028">
    <property type="entry name" value="ACETYLTRANSFERASE"/>
    <property type="match status" value="1"/>
</dbReference>
<dbReference type="Pfam" id="PF01757">
    <property type="entry name" value="Acyl_transf_3"/>
    <property type="match status" value="1"/>
</dbReference>
<evidence type="ECO:0000256" key="2">
    <source>
        <dbReference type="ARBA" id="ARBA00022475"/>
    </source>
</evidence>
<reference evidence="11 12" key="1">
    <citation type="submission" date="2015-11" db="EMBL/GenBank/DDBJ databases">
        <title>Genomic analysis of 38 Legionella species identifies large and diverse effector repertoires.</title>
        <authorList>
            <person name="Burstein D."/>
            <person name="Amaro F."/>
            <person name="Zusman T."/>
            <person name="Lifshitz Z."/>
            <person name="Cohen O."/>
            <person name="Gilbert J.A."/>
            <person name="Pupko T."/>
            <person name="Shuman H.A."/>
            <person name="Segal G."/>
        </authorList>
    </citation>
    <scope>NUCLEOTIDE SEQUENCE [LARGE SCALE GENOMIC DNA]</scope>
    <source>
        <strain evidence="11 12">Mt.St.Helens-4</strain>
    </source>
</reference>
<dbReference type="GO" id="GO:0016747">
    <property type="term" value="F:acyltransferase activity, transferring groups other than amino-acyl groups"/>
    <property type="evidence" value="ECO:0007669"/>
    <property type="project" value="InterPro"/>
</dbReference>
<dbReference type="OrthoDB" id="9767863at2"/>
<feature type="domain" description="SGNH" evidence="10">
    <location>
        <begin position="423"/>
        <end position="630"/>
    </location>
</feature>
<dbReference type="GO" id="GO:0005886">
    <property type="term" value="C:plasma membrane"/>
    <property type="evidence" value="ECO:0007669"/>
    <property type="project" value="UniProtKB-SubCell"/>
</dbReference>
<comment type="caution">
    <text evidence="11">The sequence shown here is derived from an EMBL/GenBank/DDBJ whole genome shotgun (WGS) entry which is preliminary data.</text>
</comment>
<evidence type="ECO:0000256" key="8">
    <source>
        <dbReference type="SAM" id="Phobius"/>
    </source>
</evidence>
<dbReference type="GO" id="GO:0009103">
    <property type="term" value="P:lipopolysaccharide biosynthetic process"/>
    <property type="evidence" value="ECO:0007669"/>
    <property type="project" value="TreeGrafter"/>
</dbReference>
<keyword evidence="4 8" id="KW-0812">Transmembrane</keyword>
<evidence type="ECO:0000256" key="1">
    <source>
        <dbReference type="ARBA" id="ARBA00004651"/>
    </source>
</evidence>
<feature type="domain" description="Acyltransferase 3" evidence="9">
    <location>
        <begin position="16"/>
        <end position="340"/>
    </location>
</feature>
<dbReference type="PATRIC" id="fig|28087.4.peg.969"/>
<keyword evidence="6 8" id="KW-0472">Membrane</keyword>
<dbReference type="GO" id="GO:0016788">
    <property type="term" value="F:hydrolase activity, acting on ester bonds"/>
    <property type="evidence" value="ECO:0007669"/>
    <property type="project" value="UniProtKB-ARBA"/>
</dbReference>
<protein>
    <submittedName>
        <fullName evidence="11">O-antigen acetylase</fullName>
    </submittedName>
</protein>
<evidence type="ECO:0000259" key="10">
    <source>
        <dbReference type="Pfam" id="PF19040"/>
    </source>
</evidence>
<evidence type="ECO:0000256" key="5">
    <source>
        <dbReference type="ARBA" id="ARBA00022989"/>
    </source>
</evidence>
<evidence type="ECO:0000259" key="9">
    <source>
        <dbReference type="Pfam" id="PF01757"/>
    </source>
</evidence>
<feature type="transmembrane region" description="Helical" evidence="8">
    <location>
        <begin position="20"/>
        <end position="35"/>
    </location>
</feature>
<dbReference type="STRING" id="28087.Lsai_0908"/>
<dbReference type="RefSeq" id="WP_027272478.1">
    <property type="nucleotide sequence ID" value="NZ_CAAAJE010000002.1"/>
</dbReference>
<dbReference type="Proteomes" id="UP000054621">
    <property type="component" value="Unassembled WGS sequence"/>
</dbReference>
<sequence>MMIFKKINNLLFQYRADLDGIRGLAVISVIIYHFFPEYLPGGFWGVDIFFVLSGYLISRIIITQLNSNSFSFFDFYLRRIRRIFPALITVMLATLIIGHLFLTPIEYKKLGKHLLGGATFISNFILWHEAGYFDNSATLKPLLHLWSLSVEEQFYLLWPIALYCGFKNGWLSRLILLTIGLSFVLNVVLVYTAPIAAFYFPISRFWELVLGAAITFYKFDSLTLQSALRRSFRSSIASWIGLLLICFSCFFITANHKVPGFWAFLPVCGTLFLICGQENWINRRILSNYTLAGIGKISYPLYLWHWPIFSFINITSPSHPSFGLRVFAVILGIFLSYLTYVFIESPIRFSKNYIIKPQIALSSMLLIIGSIGLTDYLCDGWPSRFPGEISAYFNYSYDYSKHTDAQQMKCWLPQELSENGFSEECYPRSLGKKTILIWGDSHAACLYPGLKKIFGAQFNVAQYTTDSCSAVNDCKANAHVLSLIKQHKPNVVILFAAWNRYNFDVSILSNKLDELIKALKKAGVEKIVVMGPIPQWTVPLPQAIYSSYLRNFLYKLPTRMSEYLETRVFSFDEGISHLVQAKSISYISLIKLLCTEKGCLTQVSPGPSGMITPDYGHLSITGSEYIAKQLLVKKIIV</sequence>
<dbReference type="EMBL" id="LNYV01000013">
    <property type="protein sequence ID" value="KTD58301.1"/>
    <property type="molecule type" value="Genomic_DNA"/>
</dbReference>
<dbReference type="Pfam" id="PF19040">
    <property type="entry name" value="SGNH"/>
    <property type="match status" value="1"/>
</dbReference>
<feature type="transmembrane region" description="Helical" evidence="8">
    <location>
        <begin position="143"/>
        <end position="162"/>
    </location>
</feature>
<evidence type="ECO:0000313" key="12">
    <source>
        <dbReference type="Proteomes" id="UP000054621"/>
    </source>
</evidence>
<keyword evidence="7" id="KW-0012">Acyltransferase</keyword>
<proteinExistence type="predicted"/>
<dbReference type="eggNOG" id="COG1835">
    <property type="taxonomic scope" value="Bacteria"/>
</dbReference>
<evidence type="ECO:0000256" key="4">
    <source>
        <dbReference type="ARBA" id="ARBA00022692"/>
    </source>
</evidence>
<feature type="transmembrane region" description="Helical" evidence="8">
    <location>
        <begin position="83"/>
        <end position="102"/>
    </location>
</feature>
<dbReference type="InterPro" id="IPR036514">
    <property type="entry name" value="SGNH_hydro_sf"/>
</dbReference>
<keyword evidence="5 8" id="KW-1133">Transmembrane helix</keyword>
<feature type="transmembrane region" description="Helical" evidence="8">
    <location>
        <begin position="260"/>
        <end position="276"/>
    </location>
</feature>
<dbReference type="PANTHER" id="PTHR23028:SF53">
    <property type="entry name" value="ACYL_TRANSF_3 DOMAIN-CONTAINING PROTEIN"/>
    <property type="match status" value="1"/>
</dbReference>
<accession>A0A0W0YN43</accession>
<dbReference type="SUPFAM" id="SSF52266">
    <property type="entry name" value="SGNH hydrolase"/>
    <property type="match status" value="1"/>
</dbReference>
<keyword evidence="3" id="KW-0808">Transferase</keyword>
<feature type="transmembrane region" description="Helical" evidence="8">
    <location>
        <begin position="41"/>
        <end position="62"/>
    </location>
</feature>
<feature type="transmembrane region" description="Helical" evidence="8">
    <location>
        <begin position="174"/>
        <end position="199"/>
    </location>
</feature>
<name>A0A0W0YN43_9GAMM</name>
<dbReference type="InterPro" id="IPR002656">
    <property type="entry name" value="Acyl_transf_3_dom"/>
</dbReference>
<dbReference type="AlphaFoldDB" id="A0A0W0YN43"/>
<dbReference type="Gene3D" id="3.40.50.1110">
    <property type="entry name" value="SGNH hydrolase"/>
    <property type="match status" value="1"/>
</dbReference>
<feature type="transmembrane region" description="Helical" evidence="8">
    <location>
        <begin position="236"/>
        <end position="254"/>
    </location>
</feature>
<comment type="subcellular location">
    <subcellularLocation>
        <location evidence="1">Cell membrane</location>
        <topology evidence="1">Multi-pass membrane protein</topology>
    </subcellularLocation>
</comment>
<keyword evidence="2" id="KW-1003">Cell membrane</keyword>
<gene>
    <name evidence="11" type="ORF">Lsai_0908</name>
</gene>
<evidence type="ECO:0000256" key="3">
    <source>
        <dbReference type="ARBA" id="ARBA00022679"/>
    </source>
</evidence>
<dbReference type="InterPro" id="IPR050879">
    <property type="entry name" value="Acyltransferase_3"/>
</dbReference>
<feature type="transmembrane region" description="Helical" evidence="8">
    <location>
        <begin position="205"/>
        <end position="224"/>
    </location>
</feature>
<organism evidence="11 12">
    <name type="scientific">Legionella sainthelensi</name>
    <dbReference type="NCBI Taxonomy" id="28087"/>
    <lineage>
        <taxon>Bacteria</taxon>
        <taxon>Pseudomonadati</taxon>
        <taxon>Pseudomonadota</taxon>
        <taxon>Gammaproteobacteria</taxon>
        <taxon>Legionellales</taxon>
        <taxon>Legionellaceae</taxon>
        <taxon>Legionella</taxon>
    </lineage>
</organism>
<evidence type="ECO:0000256" key="7">
    <source>
        <dbReference type="ARBA" id="ARBA00023315"/>
    </source>
</evidence>
<evidence type="ECO:0000256" key="6">
    <source>
        <dbReference type="ARBA" id="ARBA00023136"/>
    </source>
</evidence>
<dbReference type="InterPro" id="IPR043968">
    <property type="entry name" value="SGNH"/>
</dbReference>
<feature type="transmembrane region" description="Helical" evidence="8">
    <location>
        <begin position="322"/>
        <end position="343"/>
    </location>
</feature>